<keyword evidence="13" id="KW-1185">Reference proteome</keyword>
<dbReference type="GO" id="GO:0140664">
    <property type="term" value="F:ATP-dependent DNA damage sensor activity"/>
    <property type="evidence" value="ECO:0007669"/>
    <property type="project" value="InterPro"/>
</dbReference>
<evidence type="ECO:0000256" key="1">
    <source>
        <dbReference type="ARBA" id="ARBA00006876"/>
    </source>
</evidence>
<feature type="domain" description="RecA family profile 1" evidence="11">
    <location>
        <begin position="1"/>
        <end position="155"/>
    </location>
</feature>
<evidence type="ECO:0000256" key="5">
    <source>
        <dbReference type="ARBA" id="ARBA00022840"/>
    </source>
</evidence>
<evidence type="ECO:0000256" key="7">
    <source>
        <dbReference type="ARBA" id="ARBA00023172"/>
    </source>
</evidence>
<accession>A0AAE4NTH3</accession>
<feature type="region of interest" description="Disordered" evidence="10">
    <location>
        <begin position="220"/>
        <end position="239"/>
    </location>
</feature>
<dbReference type="GO" id="GO:0003684">
    <property type="term" value="F:damaged DNA binding"/>
    <property type="evidence" value="ECO:0007669"/>
    <property type="project" value="UniProtKB-UniRule"/>
</dbReference>
<evidence type="ECO:0000256" key="9">
    <source>
        <dbReference type="HAMAP-Rule" id="MF_00350"/>
    </source>
</evidence>
<sequence>MLSTGTRALDELLGGGFAPGILSQVYGPYASGKTTLAIQAGILSGGKVAYVDTEGGFSPERLSQIAELRGFNPEEALSRFVLFHPGDFKEQRRIIGSLKKIVNGSFSLVVVDSITAHYRAEEDWRSLNVELNKQLQVLLWIARKNSIPVMVINQVHFDSETGMTKPVAEQTLGYRCKDILRLDRLPTPGRRVAVLERHRFRPEGLMAYFRITEKGIEDSVEPGRESRKEVPKTSLESIL</sequence>
<comment type="function">
    <text evidence="8 9">Involved in DNA repair and in homologous recombination. May regulate the cleavage reactions of the branch-structured DNA. Has a very weak ATPase activity that is not stimulated by DNA. Binds DNA but does not promote DNA strands exchange.</text>
</comment>
<dbReference type="InterPro" id="IPR011939">
    <property type="entry name" value="DNA_repair_and_recomb_RadB"/>
</dbReference>
<evidence type="ECO:0000259" key="11">
    <source>
        <dbReference type="PROSITE" id="PS50162"/>
    </source>
</evidence>
<protein>
    <recommendedName>
        <fullName evidence="2 9">DNA repair and recombination protein RadB</fullName>
    </recommendedName>
</protein>
<keyword evidence="5 9" id="KW-0067">ATP-binding</keyword>
<name>A0AAE4NTH3_9EURY</name>
<dbReference type="AlphaFoldDB" id="A0AAE4NTH3"/>
<reference evidence="12 13" key="1">
    <citation type="submission" date="2023-08" db="EMBL/GenBank/DDBJ databases">
        <title>Draft genome sequence of Thermococcus waiotapuensis WT1T, a thermophilic sulphur-dependent archaeon from order Thermococcales.</title>
        <authorList>
            <person name="Manners S.H."/>
            <person name="Carere C.R."/>
            <person name="Dhami M.K."/>
            <person name="Dobson R.C.J."/>
            <person name="Stott M.B."/>
        </authorList>
    </citation>
    <scope>NUCLEOTIDE SEQUENCE [LARGE SCALE GENOMIC DNA]</scope>
    <source>
        <strain evidence="12 13">WT1</strain>
    </source>
</reference>
<dbReference type="PANTHER" id="PTHR22942:SF47">
    <property type="entry name" value="DNA REPAIR AND RECOMBINATION PROTEIN RADB"/>
    <property type="match status" value="1"/>
</dbReference>
<dbReference type="Gene3D" id="3.40.50.300">
    <property type="entry name" value="P-loop containing nucleotide triphosphate hydrolases"/>
    <property type="match status" value="1"/>
</dbReference>
<keyword evidence="4 9" id="KW-0227">DNA damage</keyword>
<proteinExistence type="inferred from homology"/>
<comment type="similarity">
    <text evidence="1 9">Belongs to the eukaryotic RecA-like protein family. RadB subfamily.</text>
</comment>
<dbReference type="InterPro" id="IPR020588">
    <property type="entry name" value="RecA_ATP-bd"/>
</dbReference>
<dbReference type="GO" id="GO:0006310">
    <property type="term" value="P:DNA recombination"/>
    <property type="evidence" value="ECO:0007669"/>
    <property type="project" value="UniProtKB-UniRule"/>
</dbReference>
<dbReference type="EMBL" id="JAVDZE010000001">
    <property type="protein sequence ID" value="MDV3102987.1"/>
    <property type="molecule type" value="Genomic_DNA"/>
</dbReference>
<comment type="caution">
    <text evidence="12">The sequence shown here is derived from an EMBL/GenBank/DDBJ whole genome shotgun (WGS) entry which is preliminary data.</text>
</comment>
<dbReference type="NCBIfam" id="TIGR02237">
    <property type="entry name" value="recomb_radB"/>
    <property type="match status" value="1"/>
</dbReference>
<dbReference type="Pfam" id="PF08423">
    <property type="entry name" value="Rad51"/>
    <property type="match status" value="1"/>
</dbReference>
<dbReference type="RefSeq" id="WP_315339381.1">
    <property type="nucleotide sequence ID" value="NZ_JAVDZE010000001.1"/>
</dbReference>
<evidence type="ECO:0000256" key="4">
    <source>
        <dbReference type="ARBA" id="ARBA00022763"/>
    </source>
</evidence>
<evidence type="ECO:0000256" key="3">
    <source>
        <dbReference type="ARBA" id="ARBA00022741"/>
    </source>
</evidence>
<keyword evidence="7 9" id="KW-0233">DNA recombination</keyword>
<dbReference type="InterPro" id="IPR013632">
    <property type="entry name" value="Rad51_C"/>
</dbReference>
<keyword evidence="6 9" id="KW-0238">DNA-binding</keyword>
<dbReference type="HAMAP" id="MF_00350">
    <property type="entry name" value="RadB"/>
    <property type="match status" value="1"/>
</dbReference>
<evidence type="ECO:0000313" key="12">
    <source>
        <dbReference type="EMBL" id="MDV3102987.1"/>
    </source>
</evidence>
<evidence type="ECO:0000313" key="13">
    <source>
        <dbReference type="Proteomes" id="UP001245683"/>
    </source>
</evidence>
<dbReference type="PROSITE" id="PS50162">
    <property type="entry name" value="RECA_2"/>
    <property type="match status" value="1"/>
</dbReference>
<feature type="compositionally biased region" description="Basic and acidic residues" evidence="10">
    <location>
        <begin position="220"/>
        <end position="231"/>
    </location>
</feature>
<organism evidence="12 13">
    <name type="scientific">Thermococcus waiotapuensis</name>
    <dbReference type="NCBI Taxonomy" id="90909"/>
    <lineage>
        <taxon>Archaea</taxon>
        <taxon>Methanobacteriati</taxon>
        <taxon>Methanobacteriota</taxon>
        <taxon>Thermococci</taxon>
        <taxon>Thermococcales</taxon>
        <taxon>Thermococcaceae</taxon>
        <taxon>Thermococcus</taxon>
    </lineage>
</organism>
<dbReference type="PANTHER" id="PTHR22942">
    <property type="entry name" value="RECA/RAD51/RADA DNA STRAND-PAIRING FAMILY MEMBER"/>
    <property type="match status" value="1"/>
</dbReference>
<evidence type="ECO:0000256" key="8">
    <source>
        <dbReference type="ARBA" id="ARBA00024641"/>
    </source>
</evidence>
<dbReference type="InterPro" id="IPR027417">
    <property type="entry name" value="P-loop_NTPase"/>
</dbReference>
<dbReference type="PIRSF" id="PIRSF003336">
    <property type="entry name" value="RadB"/>
    <property type="match status" value="1"/>
</dbReference>
<gene>
    <name evidence="9 12" type="primary">radB</name>
    <name evidence="12" type="ORF">RBI02_00195</name>
</gene>
<dbReference type="Proteomes" id="UP001245683">
    <property type="component" value="Unassembled WGS sequence"/>
</dbReference>
<dbReference type="GO" id="GO:0005524">
    <property type="term" value="F:ATP binding"/>
    <property type="evidence" value="ECO:0007669"/>
    <property type="project" value="UniProtKB-UniRule"/>
</dbReference>
<keyword evidence="3 9" id="KW-0547">Nucleotide-binding</keyword>
<evidence type="ECO:0000256" key="2">
    <source>
        <dbReference type="ARBA" id="ARBA00018143"/>
    </source>
</evidence>
<evidence type="ECO:0000256" key="6">
    <source>
        <dbReference type="ARBA" id="ARBA00023125"/>
    </source>
</evidence>
<evidence type="ECO:0000256" key="10">
    <source>
        <dbReference type="SAM" id="MobiDB-lite"/>
    </source>
</evidence>
<dbReference type="PRINTS" id="PR01874">
    <property type="entry name" value="DNAREPAIRADA"/>
</dbReference>
<dbReference type="SUPFAM" id="SSF52540">
    <property type="entry name" value="P-loop containing nucleoside triphosphate hydrolases"/>
    <property type="match status" value="1"/>
</dbReference>
<dbReference type="GO" id="GO:0006281">
    <property type="term" value="P:DNA repair"/>
    <property type="evidence" value="ECO:0007669"/>
    <property type="project" value="UniProtKB-UniRule"/>
</dbReference>